<dbReference type="EMBL" id="NIHT01000013">
    <property type="protein sequence ID" value="PLT74621.1"/>
    <property type="molecule type" value="Genomic_DNA"/>
</dbReference>
<accession>A0A2N5PHJ9</accession>
<dbReference type="RefSeq" id="WP_101884022.1">
    <property type="nucleotide sequence ID" value="NZ_JAPRAW010000006.1"/>
</dbReference>
<dbReference type="InterPro" id="IPR010064">
    <property type="entry name" value="HK97-gp10_tail"/>
</dbReference>
<name>A0A2N5PHJ9_MEDGN</name>
<organism evidence="1 2">
    <name type="scientific">Mediterraneibacter gnavus</name>
    <name type="common">Ruminococcus gnavus</name>
    <dbReference type="NCBI Taxonomy" id="33038"/>
    <lineage>
        <taxon>Bacteria</taxon>
        <taxon>Bacillati</taxon>
        <taxon>Bacillota</taxon>
        <taxon>Clostridia</taxon>
        <taxon>Lachnospirales</taxon>
        <taxon>Lachnospiraceae</taxon>
        <taxon>Mediterraneibacter</taxon>
    </lineage>
</organism>
<dbReference type="AlphaFoldDB" id="A0A2N5PHJ9"/>
<proteinExistence type="predicted"/>
<gene>
    <name evidence="1" type="ORF">CDL23_09330</name>
</gene>
<reference evidence="1 2" key="1">
    <citation type="journal article" date="2017" name="Genome Med.">
        <title>A novel Ruminococcus gnavus clade enriched in inflammatory bowel disease patients.</title>
        <authorList>
            <person name="Hall A.B."/>
            <person name="Yassour M."/>
            <person name="Sauk J."/>
            <person name="Garner A."/>
            <person name="Jiang X."/>
            <person name="Arthur T."/>
            <person name="Lagoudas G.K."/>
            <person name="Vatanen T."/>
            <person name="Fornelos N."/>
            <person name="Wilson R."/>
            <person name="Bertha M."/>
            <person name="Cohen M."/>
            <person name="Garber J."/>
            <person name="Khalili H."/>
            <person name="Gevers D."/>
            <person name="Ananthakrishnan A.N."/>
            <person name="Kugathasan S."/>
            <person name="Lander E.S."/>
            <person name="Blainey P."/>
            <person name="Vlamakis H."/>
            <person name="Xavier R.J."/>
            <person name="Huttenhower C."/>
        </authorList>
    </citation>
    <scope>NUCLEOTIDE SEQUENCE [LARGE SCALE GENOMIC DNA]</scope>
    <source>
        <strain evidence="1 2">RJX1125</strain>
    </source>
</reference>
<evidence type="ECO:0008006" key="3">
    <source>
        <dbReference type="Google" id="ProtNLM"/>
    </source>
</evidence>
<sequence length="126" mass="14069">MASTVNINDMADVIMQGLTEFAELATDDMKEAVKHASTTVRKEIKANAPEETGKYAKSWTAKKVRETSQTLTMVVHSKNRYQLAHLLEYGHAKRNGGRVEGKAHIAPAEQHGIRQLQEEIERALRG</sequence>
<dbReference type="Proteomes" id="UP000235093">
    <property type="component" value="Unassembled WGS sequence"/>
</dbReference>
<protein>
    <recommendedName>
        <fullName evidence="3">HK97 gp10 family phage protein</fullName>
    </recommendedName>
</protein>
<comment type="caution">
    <text evidence="1">The sequence shown here is derived from an EMBL/GenBank/DDBJ whole genome shotgun (WGS) entry which is preliminary data.</text>
</comment>
<evidence type="ECO:0000313" key="1">
    <source>
        <dbReference type="EMBL" id="PLT74621.1"/>
    </source>
</evidence>
<dbReference type="Pfam" id="PF04883">
    <property type="entry name" value="HK97-gp10_like"/>
    <property type="match status" value="1"/>
</dbReference>
<evidence type="ECO:0000313" key="2">
    <source>
        <dbReference type="Proteomes" id="UP000235093"/>
    </source>
</evidence>